<proteinExistence type="inferred from homology"/>
<keyword evidence="11" id="KW-0275">Fatty acid biosynthesis</keyword>
<evidence type="ECO:0000256" key="10">
    <source>
        <dbReference type="ARBA" id="ARBA00023098"/>
    </source>
</evidence>
<keyword evidence="9 19" id="KW-0560">Oxidoreductase</keyword>
<evidence type="ECO:0000256" key="8">
    <source>
        <dbReference type="ARBA" id="ARBA00022837"/>
    </source>
</evidence>
<accession>A0A0L7TE79</accession>
<evidence type="ECO:0000256" key="15">
    <source>
        <dbReference type="ARBA" id="ARBA00033040"/>
    </source>
</evidence>
<gene>
    <name evidence="18" type="ORF">NG42_08675</name>
    <name evidence="19" type="ORF">NG43_09385</name>
</gene>
<evidence type="ECO:0000256" key="17">
    <source>
        <dbReference type="RuleBase" id="RU000363"/>
    </source>
</evidence>
<dbReference type="PATRIC" id="fig|1560201.3.peg.1842"/>
<dbReference type="OrthoDB" id="9793325at2"/>
<comment type="caution">
    <text evidence="19">The sequence shown here is derived from an EMBL/GenBank/DDBJ whole genome shotgun (WGS) entry which is preliminary data.</text>
</comment>
<dbReference type="InterPro" id="IPR036291">
    <property type="entry name" value="NAD(P)-bd_dom_sf"/>
</dbReference>
<dbReference type="FunFam" id="3.40.50.720:FF:000173">
    <property type="entry name" value="3-oxoacyl-[acyl-carrier protein] reductase"/>
    <property type="match status" value="1"/>
</dbReference>
<dbReference type="EMBL" id="JRXE01000010">
    <property type="protein sequence ID" value="KOC90453.1"/>
    <property type="molecule type" value="Genomic_DNA"/>
</dbReference>
<reference evidence="20 21" key="1">
    <citation type="journal article" date="2015" name="Int. J. Syst. Evol. Microbiol.">
        <title>Erwinia iniecta sp. nov., isolated from Russian wheat aphids (Diuraphis noxia).</title>
        <authorList>
            <person name="Campillo T."/>
            <person name="Luna E."/>
            <person name="Portier P."/>
            <person name="Fischer-Le Saux M."/>
            <person name="Lapitan N."/>
            <person name="Tisserat N.A."/>
            <person name="Leach J.E."/>
        </authorList>
    </citation>
    <scope>NUCLEOTIDE SEQUENCE [LARGE SCALE GENOMIC DNA]</scope>
    <source>
        <strain evidence="18 21">B120</strain>
        <strain evidence="19 20">B149</strain>
    </source>
</reference>
<dbReference type="STRING" id="1560201.NG42_08675"/>
<dbReference type="EMBL" id="JRXF01000012">
    <property type="protein sequence ID" value="KOC93667.1"/>
    <property type="molecule type" value="Genomic_DNA"/>
</dbReference>
<evidence type="ECO:0000313" key="21">
    <source>
        <dbReference type="Proteomes" id="UP000037088"/>
    </source>
</evidence>
<keyword evidence="7" id="KW-0276">Fatty acid metabolism</keyword>
<evidence type="ECO:0000256" key="6">
    <source>
        <dbReference type="ARBA" id="ARBA00022516"/>
    </source>
</evidence>
<dbReference type="PANTHER" id="PTHR42879">
    <property type="entry name" value="3-OXOACYL-(ACYL-CARRIER-PROTEIN) REDUCTASE"/>
    <property type="match status" value="1"/>
</dbReference>
<keyword evidence="10" id="KW-0443">Lipid metabolism</keyword>
<dbReference type="Proteomes" id="UP000036851">
    <property type="component" value="Unassembled WGS sequence"/>
</dbReference>
<keyword evidence="8" id="KW-0106">Calcium</keyword>
<dbReference type="RefSeq" id="WP_007886565.1">
    <property type="nucleotide sequence ID" value="NZ_JRXE01000010.1"/>
</dbReference>
<evidence type="ECO:0000313" key="19">
    <source>
        <dbReference type="EMBL" id="KOC93667.1"/>
    </source>
</evidence>
<evidence type="ECO:0000256" key="3">
    <source>
        <dbReference type="ARBA" id="ARBA00006484"/>
    </source>
</evidence>
<comment type="function">
    <text evidence="1">Catalyzes the NADPH-dependent reduction of beta-ketoacyl-ACP substrates to beta-hydroxyacyl-ACP products, the first reductive step in the elongation cycle of fatty acid biosynthesis.</text>
</comment>
<keyword evidence="21" id="KW-1185">Reference proteome</keyword>
<evidence type="ECO:0000256" key="5">
    <source>
        <dbReference type="ARBA" id="ARBA00017650"/>
    </source>
</evidence>
<comment type="similarity">
    <text evidence="3 17">Belongs to the short-chain dehydrogenases/reductases (SDR) family.</text>
</comment>
<dbReference type="PROSITE" id="PS00061">
    <property type="entry name" value="ADH_SHORT"/>
    <property type="match status" value="1"/>
</dbReference>
<dbReference type="NCBIfam" id="TIGR01829">
    <property type="entry name" value="AcAcCoA_reduct"/>
    <property type="match status" value="1"/>
</dbReference>
<dbReference type="EC" id="1.1.1.100" evidence="4"/>
<name>A0A0L7TE79_9GAMM</name>
<keyword evidence="6" id="KW-0444">Lipid biosynthesis</keyword>
<dbReference type="InterPro" id="IPR002347">
    <property type="entry name" value="SDR_fam"/>
</dbReference>
<evidence type="ECO:0000256" key="1">
    <source>
        <dbReference type="ARBA" id="ARBA00002607"/>
    </source>
</evidence>
<dbReference type="InterPro" id="IPR050259">
    <property type="entry name" value="SDR"/>
</dbReference>
<evidence type="ECO:0000256" key="4">
    <source>
        <dbReference type="ARBA" id="ARBA00012948"/>
    </source>
</evidence>
<dbReference type="PANTHER" id="PTHR42879:SF2">
    <property type="entry name" value="3-OXOACYL-[ACYL-CARRIER-PROTEIN] REDUCTASE FABG"/>
    <property type="match status" value="1"/>
</dbReference>
<protein>
    <recommendedName>
        <fullName evidence="5">3-oxoacyl-[acyl-carrier-protein] reductase FabG</fullName>
        <ecNumber evidence="4">1.1.1.100</ecNumber>
    </recommendedName>
    <alternativeName>
        <fullName evidence="15">3-ketoacyl-acyl carrier protein reductase</fullName>
    </alternativeName>
    <alternativeName>
        <fullName evidence="12 14">Beta-Ketoacyl-acyl carrier protein reductase</fullName>
    </alternativeName>
    <alternativeName>
        <fullName evidence="13">Beta-ketoacyl-ACP reductase</fullName>
    </alternativeName>
</protein>
<dbReference type="SUPFAM" id="SSF51735">
    <property type="entry name" value="NAD(P)-binding Rossmann-fold domains"/>
    <property type="match status" value="1"/>
</dbReference>
<dbReference type="InterPro" id="IPR020904">
    <property type="entry name" value="Sc_DH/Rdtase_CS"/>
</dbReference>
<dbReference type="GO" id="GO:0006633">
    <property type="term" value="P:fatty acid biosynthetic process"/>
    <property type="evidence" value="ECO:0007669"/>
    <property type="project" value="UniProtKB-KW"/>
</dbReference>
<dbReference type="InterPro" id="IPR011283">
    <property type="entry name" value="Acetoacetyl-CoA_reductase"/>
</dbReference>
<dbReference type="Pfam" id="PF00106">
    <property type="entry name" value="adh_short"/>
    <property type="match status" value="1"/>
</dbReference>
<dbReference type="Proteomes" id="UP000037088">
    <property type="component" value="Unassembled WGS sequence"/>
</dbReference>
<dbReference type="GO" id="GO:0042619">
    <property type="term" value="P:poly-hydroxybutyrate biosynthetic process"/>
    <property type="evidence" value="ECO:0007669"/>
    <property type="project" value="InterPro"/>
</dbReference>
<evidence type="ECO:0000256" key="12">
    <source>
        <dbReference type="ARBA" id="ARBA00029743"/>
    </source>
</evidence>
<sequence>MTQRIAYVTSGMGSLGTAICRRLAKDGFKVIAGCGPNSQRKTAWLDDNKKMGFDFIASEGNVADWESTVKAFAKIKAEIGEIDVLVNNAGTARNVLFRDMQPQEWQAVINTNMNSLFNVTKQVVDGMMSRGWGRIINISSVNAQIGQTGQVNYSTAKSAVRGFTRALAREVSARGVTVNTVSPGYLATSKLKTVTPVQVIDKIVQEIPVRRLGSPQEIASICSWLASDESGFATGADFSVNGGLHMG</sequence>
<organism evidence="19 20">
    <name type="scientific">Winslowiella iniecta</name>
    <dbReference type="NCBI Taxonomy" id="1560201"/>
    <lineage>
        <taxon>Bacteria</taxon>
        <taxon>Pseudomonadati</taxon>
        <taxon>Pseudomonadota</taxon>
        <taxon>Gammaproteobacteria</taxon>
        <taxon>Enterobacterales</taxon>
        <taxon>Erwiniaceae</taxon>
        <taxon>Winslowiella</taxon>
    </lineage>
</organism>
<evidence type="ECO:0000256" key="13">
    <source>
        <dbReference type="ARBA" id="ARBA00029899"/>
    </source>
</evidence>
<evidence type="ECO:0000256" key="14">
    <source>
        <dbReference type="ARBA" id="ARBA00032683"/>
    </source>
</evidence>
<evidence type="ECO:0000313" key="18">
    <source>
        <dbReference type="EMBL" id="KOC90453.1"/>
    </source>
</evidence>
<dbReference type="PRINTS" id="PR00081">
    <property type="entry name" value="GDHRDH"/>
</dbReference>
<dbReference type="GO" id="GO:0004316">
    <property type="term" value="F:3-oxoacyl-[acyl-carrier-protein] reductase (NADPH) activity"/>
    <property type="evidence" value="ECO:0007669"/>
    <property type="project" value="UniProtKB-EC"/>
</dbReference>
<evidence type="ECO:0000256" key="2">
    <source>
        <dbReference type="ARBA" id="ARBA00005194"/>
    </source>
</evidence>
<dbReference type="GO" id="GO:0005737">
    <property type="term" value="C:cytoplasm"/>
    <property type="evidence" value="ECO:0007669"/>
    <property type="project" value="InterPro"/>
</dbReference>
<dbReference type="Gene3D" id="3.40.50.720">
    <property type="entry name" value="NAD(P)-binding Rossmann-like Domain"/>
    <property type="match status" value="1"/>
</dbReference>
<comment type="catalytic activity">
    <reaction evidence="16">
        <text>a (3R)-hydroxyacyl-[ACP] + NADP(+) = a 3-oxoacyl-[ACP] + NADPH + H(+)</text>
        <dbReference type="Rhea" id="RHEA:17397"/>
        <dbReference type="Rhea" id="RHEA-COMP:9916"/>
        <dbReference type="Rhea" id="RHEA-COMP:9945"/>
        <dbReference type="ChEBI" id="CHEBI:15378"/>
        <dbReference type="ChEBI" id="CHEBI:57783"/>
        <dbReference type="ChEBI" id="CHEBI:58349"/>
        <dbReference type="ChEBI" id="CHEBI:78776"/>
        <dbReference type="ChEBI" id="CHEBI:78827"/>
        <dbReference type="EC" id="1.1.1.100"/>
    </reaction>
</comment>
<evidence type="ECO:0000256" key="16">
    <source>
        <dbReference type="ARBA" id="ARBA00048508"/>
    </source>
</evidence>
<evidence type="ECO:0000313" key="20">
    <source>
        <dbReference type="Proteomes" id="UP000036851"/>
    </source>
</evidence>
<evidence type="ECO:0000256" key="9">
    <source>
        <dbReference type="ARBA" id="ARBA00023002"/>
    </source>
</evidence>
<comment type="pathway">
    <text evidence="2">Lipid metabolism; fatty acid biosynthesis.</text>
</comment>
<dbReference type="AlphaFoldDB" id="A0A0L7TE79"/>
<evidence type="ECO:0000256" key="11">
    <source>
        <dbReference type="ARBA" id="ARBA00023160"/>
    </source>
</evidence>
<dbReference type="GO" id="GO:0018454">
    <property type="term" value="F:acetoacetyl-CoA reductase activity"/>
    <property type="evidence" value="ECO:0007669"/>
    <property type="project" value="InterPro"/>
</dbReference>
<evidence type="ECO:0000256" key="7">
    <source>
        <dbReference type="ARBA" id="ARBA00022832"/>
    </source>
</evidence>
<dbReference type="PRINTS" id="PR00080">
    <property type="entry name" value="SDRFAMILY"/>
</dbReference>